<keyword evidence="2" id="KW-0813">Transport</keyword>
<evidence type="ECO:0000313" key="9">
    <source>
        <dbReference type="EMBL" id="EDX77848.1"/>
    </source>
</evidence>
<evidence type="ECO:0000256" key="5">
    <source>
        <dbReference type="ARBA" id="ARBA00022989"/>
    </source>
</evidence>
<dbReference type="RefSeq" id="WP_006099109.1">
    <property type="nucleotide sequence ID" value="NZ_DS989843.1"/>
</dbReference>
<proteinExistence type="predicted"/>
<accession>B4VJR3</accession>
<dbReference type="EMBL" id="DS989843">
    <property type="protein sequence ID" value="EDX77848.1"/>
    <property type="molecule type" value="Genomic_DNA"/>
</dbReference>
<dbReference type="HOGENOM" id="CLU_005170_6_1_3"/>
<keyword evidence="10" id="KW-1185">Reference proteome</keyword>
<feature type="transmembrane region" description="Helical" evidence="7">
    <location>
        <begin position="482"/>
        <end position="503"/>
    </location>
</feature>
<keyword evidence="6 7" id="KW-0472">Membrane</keyword>
<feature type="domain" description="RCK C-terminal" evidence="8">
    <location>
        <begin position="208"/>
        <end position="292"/>
    </location>
</feature>
<dbReference type="PROSITE" id="PS01271">
    <property type="entry name" value="NA_SULFATE"/>
    <property type="match status" value="1"/>
</dbReference>
<dbReference type="GO" id="GO:0008324">
    <property type="term" value="F:monoatomic cation transmembrane transporter activity"/>
    <property type="evidence" value="ECO:0007669"/>
    <property type="project" value="InterPro"/>
</dbReference>
<feature type="transmembrane region" description="Helical" evidence="7">
    <location>
        <begin position="171"/>
        <end position="193"/>
    </location>
</feature>
<organism evidence="9 10">
    <name type="scientific">Coleofasciculus chthonoplastes PCC 7420</name>
    <dbReference type="NCBI Taxonomy" id="118168"/>
    <lineage>
        <taxon>Bacteria</taxon>
        <taxon>Bacillati</taxon>
        <taxon>Cyanobacteriota</taxon>
        <taxon>Cyanophyceae</taxon>
        <taxon>Coleofasciculales</taxon>
        <taxon>Coleofasciculaceae</taxon>
        <taxon>Coleofasciculus</taxon>
    </lineage>
</organism>
<protein>
    <submittedName>
        <fullName evidence="9">Citrate transporter superfamily</fullName>
    </submittedName>
</protein>
<dbReference type="InterPro" id="IPR036721">
    <property type="entry name" value="RCK_C_sf"/>
</dbReference>
<dbReference type="PROSITE" id="PS51202">
    <property type="entry name" value="RCK_C"/>
    <property type="match status" value="2"/>
</dbReference>
<dbReference type="OrthoDB" id="9765532at2"/>
<keyword evidence="4" id="KW-0677">Repeat</keyword>
<evidence type="ECO:0000256" key="3">
    <source>
        <dbReference type="ARBA" id="ARBA00022692"/>
    </source>
</evidence>
<dbReference type="InterPro" id="IPR051679">
    <property type="entry name" value="DASS-Related_Transporters"/>
</dbReference>
<feature type="transmembrane region" description="Helical" evidence="7">
    <location>
        <begin position="93"/>
        <end position="117"/>
    </location>
</feature>
<evidence type="ECO:0000256" key="1">
    <source>
        <dbReference type="ARBA" id="ARBA00004141"/>
    </source>
</evidence>
<dbReference type="Pfam" id="PF02080">
    <property type="entry name" value="TrkA_C"/>
    <property type="match status" value="2"/>
</dbReference>
<name>B4VJR3_9CYAN</name>
<evidence type="ECO:0000259" key="8">
    <source>
        <dbReference type="PROSITE" id="PS51202"/>
    </source>
</evidence>
<dbReference type="SUPFAM" id="SSF116726">
    <property type="entry name" value="TrkA C-terminal domain-like"/>
    <property type="match status" value="2"/>
</dbReference>
<dbReference type="GO" id="GO:0006813">
    <property type="term" value="P:potassium ion transport"/>
    <property type="evidence" value="ECO:0007669"/>
    <property type="project" value="InterPro"/>
</dbReference>
<feature type="transmembrane region" description="Helical" evidence="7">
    <location>
        <begin position="509"/>
        <end position="528"/>
    </location>
</feature>
<feature type="domain" description="RCK C-terminal" evidence="8">
    <location>
        <begin position="305"/>
        <end position="389"/>
    </location>
</feature>
<evidence type="ECO:0000256" key="7">
    <source>
        <dbReference type="SAM" id="Phobius"/>
    </source>
</evidence>
<keyword evidence="3 7" id="KW-0812">Transmembrane</keyword>
<dbReference type="Gene3D" id="3.30.70.1450">
    <property type="entry name" value="Regulator of K+ conductance, C-terminal domain"/>
    <property type="match status" value="2"/>
</dbReference>
<gene>
    <name evidence="9" type="ORF">MC7420_3172</name>
</gene>
<dbReference type="GO" id="GO:0005886">
    <property type="term" value="C:plasma membrane"/>
    <property type="evidence" value="ECO:0007669"/>
    <property type="project" value="TreeGrafter"/>
</dbReference>
<evidence type="ECO:0000256" key="4">
    <source>
        <dbReference type="ARBA" id="ARBA00022737"/>
    </source>
</evidence>
<feature type="transmembrane region" description="Helical" evidence="7">
    <location>
        <begin position="26"/>
        <end position="42"/>
    </location>
</feature>
<feature type="transmembrane region" description="Helical" evidence="7">
    <location>
        <begin position="138"/>
        <end position="159"/>
    </location>
</feature>
<feature type="transmembrane region" description="Helical" evidence="7">
    <location>
        <begin position="575"/>
        <end position="598"/>
    </location>
</feature>
<sequence length="600" mass="65109">MQIALTLGILILALIAFIAEWFPVDVTALLIAVVLMLLGLVTPEEGISGFSNSATITVMAMFILSEGIGRTGVIQVVRDVLIKWGGKNPRQQIFVMGAIVGSITAFINNTAVVAVFLPIVEDWGKKQNISVSKLLIPLSYATVLGGMITLIGTSTNIVASGISKELGYGEFGLFQFTPLGIITFMVGLLYLTLAAPRLLPDRKPSSSDLVAQDYGLNDYVSEVVVTPRSSLVGETLRSSKIQRTFDLDVLEIIRNDIHFPQPLADKTLAVGDILLVRGSREDLLNIRTKRGLDILPEVQFGGKAFGETELSSAEEGVAEVLILSNANLVGSTLKELRFRQRYNVTVLAIRRGEELLRERIGQIPLRFGDLLLVQGPKQSLIGLQTSRDLLVIEQRDTETLRQDKLGIALAIVLGVVVIAAFDWVPILVTALAGVILMIVTGCLKPGEMYNAVRWDIIFLLAGLFPLGIAMDKSGATEWLASHLVAMGGNLSGYWILMFFYLATSILTELLSNNAAVILMIPIAANVATTLHLNPLAFMFAVTFAASNSYLTPIGYQTNTMVYGPGGYKFLDFTRIGAPLNLLLTVITPMLIIWLYGLAPT</sequence>
<dbReference type="Proteomes" id="UP000003835">
    <property type="component" value="Unassembled WGS sequence"/>
</dbReference>
<dbReference type="InterPro" id="IPR004680">
    <property type="entry name" value="Cit_transptr-like_dom"/>
</dbReference>
<dbReference type="Pfam" id="PF03600">
    <property type="entry name" value="CitMHS"/>
    <property type="match status" value="1"/>
</dbReference>
<dbReference type="InterPro" id="IPR031312">
    <property type="entry name" value="Na/sul_symport_CS"/>
</dbReference>
<reference evidence="9 10" key="1">
    <citation type="submission" date="2008-07" db="EMBL/GenBank/DDBJ databases">
        <authorList>
            <person name="Tandeau de Marsac N."/>
            <person name="Ferriera S."/>
            <person name="Johnson J."/>
            <person name="Kravitz S."/>
            <person name="Beeson K."/>
            <person name="Sutton G."/>
            <person name="Rogers Y.-H."/>
            <person name="Friedman R."/>
            <person name="Frazier M."/>
            <person name="Venter J.C."/>
        </authorList>
    </citation>
    <scope>NUCLEOTIDE SEQUENCE [LARGE SCALE GENOMIC DNA]</scope>
    <source>
        <strain evidence="9 10">PCC 7420</strain>
    </source>
</reference>
<dbReference type="eggNOG" id="COG3273">
    <property type="taxonomic scope" value="Bacteria"/>
</dbReference>
<evidence type="ECO:0000256" key="6">
    <source>
        <dbReference type="ARBA" id="ARBA00023136"/>
    </source>
</evidence>
<dbReference type="AlphaFoldDB" id="B4VJR3"/>
<dbReference type="eggNOG" id="COG0471">
    <property type="taxonomic scope" value="Bacteria"/>
</dbReference>
<feature type="transmembrane region" description="Helical" evidence="7">
    <location>
        <begin position="451"/>
        <end position="470"/>
    </location>
</feature>
<comment type="subcellular location">
    <subcellularLocation>
        <location evidence="1">Membrane</location>
        <topology evidence="1">Multi-pass membrane protein</topology>
    </subcellularLocation>
</comment>
<dbReference type="PANTHER" id="PTHR43652">
    <property type="entry name" value="BASIC AMINO ACID ANTIPORTER YFCC-RELATED"/>
    <property type="match status" value="1"/>
</dbReference>
<dbReference type="PANTHER" id="PTHR43652:SF2">
    <property type="entry name" value="BASIC AMINO ACID ANTIPORTER YFCC-RELATED"/>
    <property type="match status" value="1"/>
</dbReference>
<feature type="transmembrane region" description="Helical" evidence="7">
    <location>
        <begin position="407"/>
        <end position="439"/>
    </location>
</feature>
<evidence type="ECO:0000256" key="2">
    <source>
        <dbReference type="ARBA" id="ARBA00022448"/>
    </source>
</evidence>
<evidence type="ECO:0000313" key="10">
    <source>
        <dbReference type="Proteomes" id="UP000003835"/>
    </source>
</evidence>
<dbReference type="InterPro" id="IPR006037">
    <property type="entry name" value="RCK_C"/>
</dbReference>
<keyword evidence="5 7" id="KW-1133">Transmembrane helix</keyword>
<dbReference type="STRING" id="118168.MC7420_3172"/>